<keyword evidence="8 15" id="KW-0547">Nucleotide-binding</keyword>
<feature type="transmembrane region" description="Helical" evidence="15">
    <location>
        <begin position="786"/>
        <end position="806"/>
    </location>
</feature>
<dbReference type="InterPro" id="IPR021993">
    <property type="entry name" value="ATPase-cat-bd"/>
</dbReference>
<feature type="transmembrane region" description="Helical" evidence="15">
    <location>
        <begin position="430"/>
        <end position="453"/>
    </location>
</feature>
<evidence type="ECO:0000256" key="12">
    <source>
        <dbReference type="ARBA" id="ARBA00022989"/>
    </source>
</evidence>
<keyword evidence="5" id="KW-0597">Phosphoprotein</keyword>
<dbReference type="PRINTS" id="PR00119">
    <property type="entry name" value="CATATPASE"/>
</dbReference>
<feature type="transmembrane region" description="Helical" evidence="15">
    <location>
        <begin position="217"/>
        <end position="238"/>
    </location>
</feature>
<dbReference type="PROSITE" id="PS01229">
    <property type="entry name" value="COF_2"/>
    <property type="match status" value="1"/>
</dbReference>
<dbReference type="CDD" id="cd00371">
    <property type="entry name" value="HMA"/>
    <property type="match status" value="1"/>
</dbReference>
<keyword evidence="6 15" id="KW-0812">Transmembrane</keyword>
<dbReference type="InterPro" id="IPR023214">
    <property type="entry name" value="HAD_sf"/>
</dbReference>
<dbReference type="PANTHER" id="PTHR43520:SF5">
    <property type="entry name" value="CATION-TRANSPORTING P-TYPE ATPASE-RELATED"/>
    <property type="match status" value="1"/>
</dbReference>
<dbReference type="InterPro" id="IPR036163">
    <property type="entry name" value="HMA_dom_sf"/>
</dbReference>
<dbReference type="SUPFAM" id="SSF81665">
    <property type="entry name" value="Calcium ATPase, transmembrane domain M"/>
    <property type="match status" value="1"/>
</dbReference>
<dbReference type="InterPro" id="IPR027256">
    <property type="entry name" value="P-typ_ATPase_IB"/>
</dbReference>
<evidence type="ECO:0000256" key="7">
    <source>
        <dbReference type="ARBA" id="ARBA00022723"/>
    </source>
</evidence>
<dbReference type="GO" id="GO:0016887">
    <property type="term" value="F:ATP hydrolysis activity"/>
    <property type="evidence" value="ECO:0007669"/>
    <property type="project" value="InterPro"/>
</dbReference>
<comment type="similarity">
    <text evidence="2 15">Belongs to the cation transport ATPase (P-type) (TC 3.A.3) family. Type IB subfamily.</text>
</comment>
<protein>
    <submittedName>
        <fullName evidence="17">Heavy metal translocating P-type ATPase</fullName>
    </submittedName>
</protein>
<dbReference type="NCBIfam" id="TIGR01511">
    <property type="entry name" value="ATPase-IB1_Cu"/>
    <property type="match status" value="1"/>
</dbReference>
<keyword evidence="12 15" id="KW-1133">Transmembrane helix</keyword>
<dbReference type="Proteomes" id="UP000829829">
    <property type="component" value="Chromosome 1"/>
</dbReference>
<organism evidence="17 18">
    <name type="scientific">Leptospira noguchii</name>
    <dbReference type="NCBI Taxonomy" id="28182"/>
    <lineage>
        <taxon>Bacteria</taxon>
        <taxon>Pseudomonadati</taxon>
        <taxon>Spirochaetota</taxon>
        <taxon>Spirochaetia</taxon>
        <taxon>Leptospirales</taxon>
        <taxon>Leptospiraceae</taxon>
        <taxon>Leptospira</taxon>
    </lineage>
</organism>
<name>A0AAE9GDJ8_9LEPT</name>
<keyword evidence="11" id="KW-1278">Translocase</keyword>
<gene>
    <name evidence="17" type="ORF">MAL03_07085</name>
</gene>
<feature type="transmembrane region" description="Helical" evidence="15">
    <location>
        <begin position="181"/>
        <end position="205"/>
    </location>
</feature>
<dbReference type="PROSITE" id="PS00154">
    <property type="entry name" value="ATPASE_E1_E2"/>
    <property type="match status" value="1"/>
</dbReference>
<dbReference type="Gene3D" id="3.40.50.1000">
    <property type="entry name" value="HAD superfamily/HAD-like"/>
    <property type="match status" value="1"/>
</dbReference>
<dbReference type="CDD" id="cd02079">
    <property type="entry name" value="P-type_ATPase_HM"/>
    <property type="match status" value="1"/>
</dbReference>
<comment type="subcellular location">
    <subcellularLocation>
        <location evidence="1">Cell membrane</location>
        <topology evidence="1">Multi-pass membrane protein</topology>
    </subcellularLocation>
</comment>
<evidence type="ECO:0000259" key="16">
    <source>
        <dbReference type="PROSITE" id="PS50846"/>
    </source>
</evidence>
<evidence type="ECO:0000313" key="17">
    <source>
        <dbReference type="EMBL" id="UOG57876.1"/>
    </source>
</evidence>
<reference evidence="17" key="1">
    <citation type="submission" date="2022-02" db="EMBL/GenBank/DDBJ databases">
        <title>The genetically variable rfb locus in Leptospira is a mobile cassette and a molecular signature of serovar identity.</title>
        <authorList>
            <person name="Nieves C."/>
            <person name="Vincent A.T."/>
            <person name="Zarantonelli L."/>
            <person name="Picardeau M."/>
            <person name="Veyrier F.J."/>
            <person name="Buschiazzo A."/>
        </authorList>
    </citation>
    <scope>NUCLEOTIDE SEQUENCE</scope>
    <source>
        <strain evidence="17">IP1512017</strain>
    </source>
</reference>
<dbReference type="NCBIfam" id="TIGR01525">
    <property type="entry name" value="ATPase-IB_hvy"/>
    <property type="match status" value="1"/>
</dbReference>
<evidence type="ECO:0000256" key="1">
    <source>
        <dbReference type="ARBA" id="ARBA00004651"/>
    </source>
</evidence>
<dbReference type="InterPro" id="IPR018303">
    <property type="entry name" value="ATPase_P-typ_P_site"/>
</dbReference>
<dbReference type="SFLD" id="SFLDG00002">
    <property type="entry name" value="C1.7:_P-type_atpase_like"/>
    <property type="match status" value="1"/>
</dbReference>
<evidence type="ECO:0000256" key="2">
    <source>
        <dbReference type="ARBA" id="ARBA00006024"/>
    </source>
</evidence>
<feature type="transmembrane region" description="Helical" evidence="15">
    <location>
        <begin position="459"/>
        <end position="484"/>
    </location>
</feature>
<sequence>MRSITVQQKICYHCNTPIMTEKEIIYGKLNEEDKPFCCIGCKSLAVLLVENGLTRFYDLRGSEILEPVSYIKSSDQENLETDSIYHEYVIQSENKICETLITIGKIHCFACVWLNEKALSEQKGVLKTRINFATGRMKLLYDRNQISLNEIFRLIRKIGYEPSLYSPFKAETKVVSFSKDLFFRMAVAGFAWGNIMLFSISLYAGYFSGIEMEFKRLFHYVSWFFSTPVYLYSGYPFYKGTLESMKRRILSMDVLLFLGVSLAYFYSVYVTLADKGEVYFDSVCTIYFFVLIGKFLESEIRLKAGRKIGELLSVFPEEYTVIQDEKQILVSSDKIEKGDTVLLKNGNRVPVDGVLESEKAHFDESFLTGESKPVSHEKGDFILSGSTCLGSNVSILTTATARNSTLARISLWIENSIQSKPKIQRVTDKISTYFIQIVLGIAILTFIIFGFYYHSWESAILNTISVLIVACPCALGLAVPTAYVTSNLLHSKKGILVKHPNSIEILSRADRIYFDKTGTLTLGKLSIKEERIFNPTDRLRLYSILLTMESGSTHPLAVSLKKEIEKKMKQEKESPISMNWKRIQEIPGNGIEAITLDGKYKYRIGNRSFVTNDQEAIDGKIHLGMDGNLLASFSLEDSIRPETQSTIQKLKSKIRFIGILSGDSKSNVESVASFLNIDHFHYELKPEEKLKVIQEKQSLGETVVMVGDGINDSACLAVADLGISMGIASDLSIDKSDIVLLSNKLDSLLSAISISKKTKTIIFQNILISLIYNSFMLPLASFGFMLPVICAGFMTLSSLSVVFNSISLQWRIKP</sequence>
<evidence type="ECO:0000256" key="4">
    <source>
        <dbReference type="ARBA" id="ARBA00022475"/>
    </source>
</evidence>
<dbReference type="PROSITE" id="PS50846">
    <property type="entry name" value="HMA_2"/>
    <property type="match status" value="1"/>
</dbReference>
<dbReference type="NCBIfam" id="TIGR01494">
    <property type="entry name" value="ATPase_P-type"/>
    <property type="match status" value="1"/>
</dbReference>
<evidence type="ECO:0000256" key="8">
    <source>
        <dbReference type="ARBA" id="ARBA00022741"/>
    </source>
</evidence>
<evidence type="ECO:0000256" key="14">
    <source>
        <dbReference type="ARBA" id="ARBA00023136"/>
    </source>
</evidence>
<keyword evidence="13" id="KW-0406">Ion transport</keyword>
<dbReference type="SUPFAM" id="SSF56784">
    <property type="entry name" value="HAD-like"/>
    <property type="match status" value="1"/>
</dbReference>
<keyword evidence="3" id="KW-0813">Transport</keyword>
<dbReference type="InterPro" id="IPR059000">
    <property type="entry name" value="ATPase_P-type_domA"/>
</dbReference>
<dbReference type="PRINTS" id="PR00943">
    <property type="entry name" value="CUATPASE"/>
</dbReference>
<keyword evidence="9 15" id="KW-0067">ATP-binding</keyword>
<dbReference type="Gene3D" id="3.30.70.100">
    <property type="match status" value="1"/>
</dbReference>
<dbReference type="InterPro" id="IPR001757">
    <property type="entry name" value="P_typ_ATPase"/>
</dbReference>
<dbReference type="InterPro" id="IPR008250">
    <property type="entry name" value="ATPase_P-typ_transduc_dom_A_sf"/>
</dbReference>
<dbReference type="AlphaFoldDB" id="A0AAE9GDJ8"/>
<dbReference type="GO" id="GO:0005507">
    <property type="term" value="F:copper ion binding"/>
    <property type="evidence" value="ECO:0007669"/>
    <property type="project" value="TreeGrafter"/>
</dbReference>
<evidence type="ECO:0000256" key="9">
    <source>
        <dbReference type="ARBA" id="ARBA00022840"/>
    </source>
</evidence>
<keyword evidence="10" id="KW-0460">Magnesium</keyword>
<dbReference type="GO" id="GO:0055070">
    <property type="term" value="P:copper ion homeostasis"/>
    <property type="evidence" value="ECO:0007669"/>
    <property type="project" value="TreeGrafter"/>
</dbReference>
<feature type="transmembrane region" description="Helical" evidence="15">
    <location>
        <begin position="250"/>
        <end position="272"/>
    </location>
</feature>
<evidence type="ECO:0000256" key="11">
    <source>
        <dbReference type="ARBA" id="ARBA00022967"/>
    </source>
</evidence>
<dbReference type="GO" id="GO:0005886">
    <property type="term" value="C:plasma membrane"/>
    <property type="evidence" value="ECO:0007669"/>
    <property type="project" value="UniProtKB-SubCell"/>
</dbReference>
<dbReference type="SFLD" id="SFLDS00003">
    <property type="entry name" value="Haloacid_Dehalogenase"/>
    <property type="match status" value="1"/>
</dbReference>
<dbReference type="InterPro" id="IPR023299">
    <property type="entry name" value="ATPase_P-typ_cyto_dom_N"/>
</dbReference>
<evidence type="ECO:0000313" key="18">
    <source>
        <dbReference type="Proteomes" id="UP000829829"/>
    </source>
</evidence>
<feature type="transmembrane region" description="Helical" evidence="15">
    <location>
        <begin position="278"/>
        <end position="296"/>
    </location>
</feature>
<dbReference type="Pfam" id="PF12156">
    <property type="entry name" value="ATPase-cat_bd"/>
    <property type="match status" value="1"/>
</dbReference>
<dbReference type="InterPro" id="IPR036412">
    <property type="entry name" value="HAD-like_sf"/>
</dbReference>
<evidence type="ECO:0000256" key="15">
    <source>
        <dbReference type="RuleBase" id="RU362081"/>
    </source>
</evidence>
<feature type="domain" description="HMA" evidence="16">
    <location>
        <begin position="97"/>
        <end position="163"/>
    </location>
</feature>
<evidence type="ECO:0000256" key="13">
    <source>
        <dbReference type="ARBA" id="ARBA00023065"/>
    </source>
</evidence>
<dbReference type="Pfam" id="PF00403">
    <property type="entry name" value="HMA"/>
    <property type="match status" value="1"/>
</dbReference>
<dbReference type="InterPro" id="IPR006121">
    <property type="entry name" value="HMA_dom"/>
</dbReference>
<evidence type="ECO:0000256" key="5">
    <source>
        <dbReference type="ARBA" id="ARBA00022553"/>
    </source>
</evidence>
<dbReference type="SUPFAM" id="SSF55008">
    <property type="entry name" value="HMA, heavy metal-associated domain"/>
    <property type="match status" value="1"/>
</dbReference>
<dbReference type="Pfam" id="PF00702">
    <property type="entry name" value="Hydrolase"/>
    <property type="match status" value="1"/>
</dbReference>
<dbReference type="SFLD" id="SFLDF00027">
    <property type="entry name" value="p-type_atpase"/>
    <property type="match status" value="1"/>
</dbReference>
<dbReference type="Gene3D" id="2.70.150.10">
    <property type="entry name" value="Calcium-transporting ATPase, cytoplasmic transduction domain A"/>
    <property type="match status" value="1"/>
</dbReference>
<evidence type="ECO:0000256" key="10">
    <source>
        <dbReference type="ARBA" id="ARBA00022842"/>
    </source>
</evidence>
<evidence type="ECO:0000256" key="3">
    <source>
        <dbReference type="ARBA" id="ARBA00022448"/>
    </source>
</evidence>
<dbReference type="EMBL" id="CP091957">
    <property type="protein sequence ID" value="UOG57876.1"/>
    <property type="molecule type" value="Genomic_DNA"/>
</dbReference>
<dbReference type="Gene3D" id="3.40.1110.10">
    <property type="entry name" value="Calcium-transporting ATPase, cytoplasmic domain N"/>
    <property type="match status" value="1"/>
</dbReference>
<keyword evidence="7 15" id="KW-0479">Metal-binding</keyword>
<dbReference type="RefSeq" id="WP_243815898.1">
    <property type="nucleotide sequence ID" value="NZ_CP091957.1"/>
</dbReference>
<dbReference type="GO" id="GO:0043682">
    <property type="term" value="F:P-type divalent copper transporter activity"/>
    <property type="evidence" value="ECO:0007669"/>
    <property type="project" value="TreeGrafter"/>
</dbReference>
<dbReference type="InterPro" id="IPR023298">
    <property type="entry name" value="ATPase_P-typ_TM_dom_sf"/>
</dbReference>
<dbReference type="PANTHER" id="PTHR43520">
    <property type="entry name" value="ATP7, ISOFORM B"/>
    <property type="match status" value="1"/>
</dbReference>
<dbReference type="SUPFAM" id="SSF81653">
    <property type="entry name" value="Calcium ATPase, transduction domain A"/>
    <property type="match status" value="1"/>
</dbReference>
<dbReference type="GO" id="GO:0005524">
    <property type="term" value="F:ATP binding"/>
    <property type="evidence" value="ECO:0007669"/>
    <property type="project" value="UniProtKB-UniRule"/>
</dbReference>
<accession>A0AAE9GDJ8</accession>
<keyword evidence="14 15" id="KW-0472">Membrane</keyword>
<dbReference type="Pfam" id="PF00122">
    <property type="entry name" value="E1-E2_ATPase"/>
    <property type="match status" value="1"/>
</dbReference>
<keyword evidence="4 15" id="KW-1003">Cell membrane</keyword>
<feature type="transmembrane region" description="Helical" evidence="15">
    <location>
        <begin position="761"/>
        <end position="780"/>
    </location>
</feature>
<dbReference type="InterPro" id="IPR044492">
    <property type="entry name" value="P_typ_ATPase_HD_dom"/>
</dbReference>
<evidence type="ECO:0000256" key="6">
    <source>
        <dbReference type="ARBA" id="ARBA00022692"/>
    </source>
</evidence>
<proteinExistence type="inferred from homology"/>